<protein>
    <submittedName>
        <fullName evidence="1">Uncharacterized protein</fullName>
    </submittedName>
</protein>
<accession>A0AAE1VRP5</accession>
<reference evidence="1" key="1">
    <citation type="submission" date="2023-12" db="EMBL/GenBank/DDBJ databases">
        <title>Genome assembly of Anisodus tanguticus.</title>
        <authorList>
            <person name="Wang Y.-J."/>
        </authorList>
    </citation>
    <scope>NUCLEOTIDE SEQUENCE</scope>
    <source>
        <strain evidence="1">KB-2021</strain>
        <tissue evidence="1">Leaf</tissue>
    </source>
</reference>
<evidence type="ECO:0000313" key="2">
    <source>
        <dbReference type="Proteomes" id="UP001291623"/>
    </source>
</evidence>
<proteinExistence type="predicted"/>
<gene>
    <name evidence="1" type="ORF">RND71_009295</name>
</gene>
<keyword evidence="2" id="KW-1185">Reference proteome</keyword>
<evidence type="ECO:0000313" key="1">
    <source>
        <dbReference type="EMBL" id="KAK4369820.1"/>
    </source>
</evidence>
<dbReference type="AlphaFoldDB" id="A0AAE1VRP5"/>
<dbReference type="Proteomes" id="UP001291623">
    <property type="component" value="Unassembled WGS sequence"/>
</dbReference>
<sequence>MEMIKAKAQKEKNEAYRELRIFVERAGCLSLHSANDFSVTGFYALQHIFFFSSFNASAGALNAAGGAGGSGGGPCRGIVGFSVMPELKHKSEPHFLCHFGHAPRFSSGFCSHGMVGLSIYRTPLLLRTPNNPFVNSNGGSIINSLTVLYKQKLMEMNKAKSQKQKNEATEK</sequence>
<comment type="caution">
    <text evidence="1">The sequence shown here is derived from an EMBL/GenBank/DDBJ whole genome shotgun (WGS) entry which is preliminary data.</text>
</comment>
<dbReference type="EMBL" id="JAVYJV010000005">
    <property type="protein sequence ID" value="KAK4369820.1"/>
    <property type="molecule type" value="Genomic_DNA"/>
</dbReference>
<organism evidence="1 2">
    <name type="scientific">Anisodus tanguticus</name>
    <dbReference type="NCBI Taxonomy" id="243964"/>
    <lineage>
        <taxon>Eukaryota</taxon>
        <taxon>Viridiplantae</taxon>
        <taxon>Streptophyta</taxon>
        <taxon>Embryophyta</taxon>
        <taxon>Tracheophyta</taxon>
        <taxon>Spermatophyta</taxon>
        <taxon>Magnoliopsida</taxon>
        <taxon>eudicotyledons</taxon>
        <taxon>Gunneridae</taxon>
        <taxon>Pentapetalae</taxon>
        <taxon>asterids</taxon>
        <taxon>lamiids</taxon>
        <taxon>Solanales</taxon>
        <taxon>Solanaceae</taxon>
        <taxon>Solanoideae</taxon>
        <taxon>Hyoscyameae</taxon>
        <taxon>Anisodus</taxon>
    </lineage>
</organism>
<name>A0AAE1VRP5_9SOLA</name>